<protein>
    <submittedName>
        <fullName evidence="2">Uncharacterized protein</fullName>
    </submittedName>
</protein>
<gene>
    <name evidence="2" type="ORF">ENT60_02455</name>
    <name evidence="1" type="ORF">ENU28_04350</name>
</gene>
<name>A0A7C4VZX6_UNCW3</name>
<proteinExistence type="predicted"/>
<reference evidence="2" key="1">
    <citation type="journal article" date="2020" name="mSystems">
        <title>Genome- and Community-Level Interaction Insights into Carbon Utilization and Element Cycling Functions of Hydrothermarchaeota in Hydrothermal Sediment.</title>
        <authorList>
            <person name="Zhou Z."/>
            <person name="Liu Y."/>
            <person name="Xu W."/>
            <person name="Pan J."/>
            <person name="Luo Z.H."/>
            <person name="Li M."/>
        </authorList>
    </citation>
    <scope>NUCLEOTIDE SEQUENCE [LARGE SCALE GENOMIC DNA]</scope>
    <source>
        <strain evidence="2">SpSt-594</strain>
        <strain evidence="1">SpSt-655</strain>
    </source>
</reference>
<evidence type="ECO:0000313" key="1">
    <source>
        <dbReference type="EMBL" id="HGQ55676.1"/>
    </source>
</evidence>
<dbReference type="EMBL" id="DSZH01000110">
    <property type="protein sequence ID" value="HGU47408.1"/>
    <property type="molecule type" value="Genomic_DNA"/>
</dbReference>
<sequence>MKEKIIKKDASISISELEVIVSQISNSYAEISVRCPYCHNLICSFGLRGYSLEVEESAPKIDWQKVIEVCRTEYIKQRFNKMIFDYPFIKTQVSVSEKSKV</sequence>
<organism evidence="2">
    <name type="scientific">candidate division WOR-3 bacterium</name>
    <dbReference type="NCBI Taxonomy" id="2052148"/>
    <lineage>
        <taxon>Bacteria</taxon>
        <taxon>Bacteria division WOR-3</taxon>
    </lineage>
</organism>
<dbReference type="AlphaFoldDB" id="A0A7C4VZX6"/>
<dbReference type="EMBL" id="DTBX01000151">
    <property type="protein sequence ID" value="HGQ55676.1"/>
    <property type="molecule type" value="Genomic_DNA"/>
</dbReference>
<accession>A0A7C4VZX6</accession>
<comment type="caution">
    <text evidence="2">The sequence shown here is derived from an EMBL/GenBank/DDBJ whole genome shotgun (WGS) entry which is preliminary data.</text>
</comment>
<evidence type="ECO:0000313" key="2">
    <source>
        <dbReference type="EMBL" id="HGU47408.1"/>
    </source>
</evidence>